<accession>A0ABW3IF93</accession>
<sequence>MKKLLVFIIILVVGFTVSWYLDIWHKPVEQIEELIGQNYHDAHKIYFHTDPDKHYKLNINSDLNEFDGGILNEKEILTDSIIHVYTWNYTTHKKTIWVGKTKKMKTQIIDAIRISNDVEF</sequence>
<protein>
    <recommendedName>
        <fullName evidence="3">DUF3139 domain-containing protein</fullName>
    </recommendedName>
</protein>
<proteinExistence type="predicted"/>
<reference evidence="2" key="1">
    <citation type="journal article" date="2019" name="Int. J. Syst. Evol. Microbiol.">
        <title>The Global Catalogue of Microorganisms (GCM) 10K type strain sequencing project: providing services to taxonomists for standard genome sequencing and annotation.</title>
        <authorList>
            <consortium name="The Broad Institute Genomics Platform"/>
            <consortium name="The Broad Institute Genome Sequencing Center for Infectious Disease"/>
            <person name="Wu L."/>
            <person name="Ma J."/>
        </authorList>
    </citation>
    <scope>NUCLEOTIDE SEQUENCE [LARGE SCALE GENOMIC DNA]</scope>
    <source>
        <strain evidence="2">CCUG 60898</strain>
    </source>
</reference>
<comment type="caution">
    <text evidence="1">The sequence shown here is derived from an EMBL/GenBank/DDBJ whole genome shotgun (WGS) entry which is preliminary data.</text>
</comment>
<dbReference type="EMBL" id="JBHTJP010000032">
    <property type="protein sequence ID" value="MFD0976782.1"/>
    <property type="molecule type" value="Genomic_DNA"/>
</dbReference>
<evidence type="ECO:0000313" key="2">
    <source>
        <dbReference type="Proteomes" id="UP001597100"/>
    </source>
</evidence>
<dbReference type="RefSeq" id="WP_380738421.1">
    <property type="nucleotide sequence ID" value="NZ_JBHTJP010000032.1"/>
</dbReference>
<evidence type="ECO:0008006" key="3">
    <source>
        <dbReference type="Google" id="ProtNLM"/>
    </source>
</evidence>
<keyword evidence="2" id="KW-1185">Reference proteome</keyword>
<name>A0ABW3IF93_9FLAO</name>
<dbReference type="Proteomes" id="UP001597100">
    <property type="component" value="Unassembled WGS sequence"/>
</dbReference>
<evidence type="ECO:0000313" key="1">
    <source>
        <dbReference type="EMBL" id="MFD0976782.1"/>
    </source>
</evidence>
<gene>
    <name evidence="1" type="ORF">ACFQ1G_08270</name>
</gene>
<organism evidence="1 2">
    <name type="scientific">Salinimicrobium gaetbulicola</name>
    <dbReference type="NCBI Taxonomy" id="999702"/>
    <lineage>
        <taxon>Bacteria</taxon>
        <taxon>Pseudomonadati</taxon>
        <taxon>Bacteroidota</taxon>
        <taxon>Flavobacteriia</taxon>
        <taxon>Flavobacteriales</taxon>
        <taxon>Flavobacteriaceae</taxon>
        <taxon>Salinimicrobium</taxon>
    </lineage>
</organism>